<reference evidence="2" key="1">
    <citation type="submission" date="2020-02" db="EMBL/GenBank/DDBJ databases">
        <authorList>
            <person name="Meier V. D."/>
        </authorList>
    </citation>
    <scope>NUCLEOTIDE SEQUENCE</scope>
    <source>
        <strain evidence="2">AVDCRST_MAG78</strain>
    </source>
</reference>
<dbReference type="EMBL" id="CADCVB010000155">
    <property type="protein sequence ID" value="CAA9440045.1"/>
    <property type="molecule type" value="Genomic_DNA"/>
</dbReference>
<accession>A0A6J4QBE1</accession>
<sequence>MTDEKGAGRRAETNRGGELTRRQLLTGGTTLAITGLLSGEATSAMGTMERSGKDGGVGGYGDYGSSLRDLPRLRSSRRRRVSSWDRSGGNDDRITIEPGQTVTLADIPGAGCVNHVWITADTENTDGEPNFLRKLLLKIYWDGEEEPSVLVPLGDFFGTGHARTVDFASAPLQMSPEDGKSFNCFFHMPFACGARVEVTSELESERVLFYYYVDYEEFDELEEGLGRFHAQWRRENPTGGAEQGEETNLEFQIEGENLSGEHNYVLLEAEGKGHYVGCVLNVHNLRETDRWNWYGEGDDMIFIDGEEWPPSLHGTGAEDYFGTAWCPQQQYSAPYHGITQGGGENWSGQVSYYRFHVEDPVTFERSIKVTIEHGHANKRSDDYSSVAYWYQTEPHKPFSILPVDERIPRPT</sequence>
<protein>
    <recommendedName>
        <fullName evidence="3">DUF2961 domain-containing protein</fullName>
    </recommendedName>
</protein>
<evidence type="ECO:0000313" key="2">
    <source>
        <dbReference type="EMBL" id="CAA9440045.1"/>
    </source>
</evidence>
<dbReference type="Gene3D" id="2.60.120.1390">
    <property type="match status" value="1"/>
</dbReference>
<evidence type="ECO:0000256" key="1">
    <source>
        <dbReference type="SAM" id="MobiDB-lite"/>
    </source>
</evidence>
<name>A0A6J4QBE1_9ACTN</name>
<gene>
    <name evidence="2" type="ORF">AVDCRST_MAG78-2339</name>
</gene>
<feature type="region of interest" description="Disordered" evidence="1">
    <location>
        <begin position="1"/>
        <end position="20"/>
    </location>
</feature>
<dbReference type="InterPro" id="IPR021345">
    <property type="entry name" value="DUF2961"/>
</dbReference>
<organism evidence="2">
    <name type="scientific">uncultured Rubrobacteraceae bacterium</name>
    <dbReference type="NCBI Taxonomy" id="349277"/>
    <lineage>
        <taxon>Bacteria</taxon>
        <taxon>Bacillati</taxon>
        <taxon>Actinomycetota</taxon>
        <taxon>Rubrobacteria</taxon>
        <taxon>Rubrobacterales</taxon>
        <taxon>Rubrobacteraceae</taxon>
        <taxon>environmental samples</taxon>
    </lineage>
</organism>
<proteinExistence type="predicted"/>
<dbReference type="AlphaFoldDB" id="A0A6J4QBE1"/>
<evidence type="ECO:0008006" key="3">
    <source>
        <dbReference type="Google" id="ProtNLM"/>
    </source>
</evidence>
<dbReference type="Pfam" id="PF11175">
    <property type="entry name" value="DUF2961"/>
    <property type="match status" value="1"/>
</dbReference>